<feature type="region of interest" description="Disordered" evidence="1">
    <location>
        <begin position="102"/>
        <end position="124"/>
    </location>
</feature>
<accession>A0A1B0CCK9</accession>
<reference evidence="2" key="1">
    <citation type="submission" date="2020-05" db="UniProtKB">
        <authorList>
            <consortium name="EnsemblMetazoa"/>
        </authorList>
    </citation>
    <scope>IDENTIFICATION</scope>
    <source>
        <strain evidence="2">Jacobina</strain>
    </source>
</reference>
<organism evidence="2 3">
    <name type="scientific">Lutzomyia longipalpis</name>
    <name type="common">Sand fly</name>
    <dbReference type="NCBI Taxonomy" id="7200"/>
    <lineage>
        <taxon>Eukaryota</taxon>
        <taxon>Metazoa</taxon>
        <taxon>Ecdysozoa</taxon>
        <taxon>Arthropoda</taxon>
        <taxon>Hexapoda</taxon>
        <taxon>Insecta</taxon>
        <taxon>Pterygota</taxon>
        <taxon>Neoptera</taxon>
        <taxon>Endopterygota</taxon>
        <taxon>Diptera</taxon>
        <taxon>Nematocera</taxon>
        <taxon>Psychodoidea</taxon>
        <taxon>Psychodidae</taxon>
        <taxon>Lutzomyia</taxon>
        <taxon>Lutzomyia</taxon>
    </lineage>
</organism>
<name>A0A1B0CCK9_LUTLO</name>
<evidence type="ECO:0000313" key="3">
    <source>
        <dbReference type="Proteomes" id="UP000092461"/>
    </source>
</evidence>
<dbReference type="Proteomes" id="UP000092461">
    <property type="component" value="Unassembled WGS sequence"/>
</dbReference>
<protein>
    <submittedName>
        <fullName evidence="2">Uncharacterized protein</fullName>
    </submittedName>
</protein>
<evidence type="ECO:0000256" key="1">
    <source>
        <dbReference type="SAM" id="MobiDB-lite"/>
    </source>
</evidence>
<dbReference type="AlphaFoldDB" id="A0A1B0CCK9"/>
<dbReference type="EMBL" id="AJWK01006876">
    <property type="status" value="NOT_ANNOTATED_CDS"/>
    <property type="molecule type" value="Genomic_DNA"/>
</dbReference>
<dbReference type="EnsemblMetazoa" id="LLOJ002077-RA">
    <property type="protein sequence ID" value="LLOJ002077-PA"/>
    <property type="gene ID" value="LLOJ002077"/>
</dbReference>
<feature type="compositionally biased region" description="Polar residues" evidence="1">
    <location>
        <begin position="106"/>
        <end position="118"/>
    </location>
</feature>
<sequence>MQEMKLSAGNLIDPSMSPYQISVTIGHFLSTHLEHTVWILGVTIRLSSYPQKKIHPIPINAANQDGAGVVHQFGPLGHIGVVMSSETAGNASPDLPMTLVAPEGQDNCSPANTNGQSQEPDDHDSSLIVLQPTTPGYSTMLPSFTHYPQGAAASVVPSSDYAYSSSAAYQQYGGAPYSSYTYGSSAPGGLLISRCRYRPTTSSTTTMAPIDAQYSDGISRNQRHPVDLLSNSLQNASIV</sequence>
<keyword evidence="3" id="KW-1185">Reference proteome</keyword>
<proteinExistence type="predicted"/>
<evidence type="ECO:0000313" key="2">
    <source>
        <dbReference type="EnsemblMetazoa" id="LLOJ002077-PA"/>
    </source>
</evidence>
<dbReference type="VEuPathDB" id="VectorBase:LLONM1_005058"/>
<dbReference type="VEuPathDB" id="VectorBase:LLOJ002077"/>